<dbReference type="AlphaFoldDB" id="A0A431V9N9"/>
<dbReference type="Proteomes" id="UP000277007">
    <property type="component" value="Unassembled WGS sequence"/>
</dbReference>
<sequence length="232" mass="26701">MESAALMKWIQPQHLTSEATADYASNFRRDPEHLVVIDDFLDPVRLATIRRVLLSDGQLETVYKVRSKKDWVGEAEFNATSDDMRFIFEKMYRGPLPGKEMEPGILTDLMFRQLLRGSAFLSWLAAATGQPVHQTGEINLKLLNQSHFLRWHSDGVPNRTLCMVMYLHEGWRIDFAGRFLLRRFNGRIDSIEPICNRLILFDPQTGAEHAVEPINAVAGAWSRLNYTAWFYA</sequence>
<dbReference type="Gene3D" id="2.60.120.620">
    <property type="entry name" value="q2cbj1_9rhob like domain"/>
    <property type="match status" value="1"/>
</dbReference>
<reference evidence="2 3" key="1">
    <citation type="submission" date="2018-12" db="EMBL/GenBank/DDBJ databases">
        <authorList>
            <person name="Yang Y."/>
        </authorList>
    </citation>
    <scope>NUCLEOTIDE SEQUENCE [LARGE SCALE GENOMIC DNA]</scope>
    <source>
        <strain evidence="2 3">L-25-5w-1</strain>
    </source>
</reference>
<dbReference type="Pfam" id="PF13640">
    <property type="entry name" value="2OG-FeII_Oxy_3"/>
    <property type="match status" value="1"/>
</dbReference>
<dbReference type="InterPro" id="IPR044862">
    <property type="entry name" value="Pro_4_hyd_alph_FE2OG_OXY"/>
</dbReference>
<comment type="caution">
    <text evidence="2">The sequence shown here is derived from an EMBL/GenBank/DDBJ whole genome shotgun (WGS) entry which is preliminary data.</text>
</comment>
<accession>A0A431V9N9</accession>
<name>A0A431V9N9_9PROT</name>
<gene>
    <name evidence="2" type="ORF">EJ903_25650</name>
</gene>
<evidence type="ECO:0000259" key="1">
    <source>
        <dbReference type="Pfam" id="PF13640"/>
    </source>
</evidence>
<keyword evidence="3" id="KW-1185">Reference proteome</keyword>
<organism evidence="2 3">
    <name type="scientific">Azospirillum griseum</name>
    <dbReference type="NCBI Taxonomy" id="2496639"/>
    <lineage>
        <taxon>Bacteria</taxon>
        <taxon>Pseudomonadati</taxon>
        <taxon>Pseudomonadota</taxon>
        <taxon>Alphaproteobacteria</taxon>
        <taxon>Rhodospirillales</taxon>
        <taxon>Azospirillaceae</taxon>
        <taxon>Azospirillum</taxon>
    </lineage>
</organism>
<evidence type="ECO:0000313" key="2">
    <source>
        <dbReference type="EMBL" id="RTR12231.1"/>
    </source>
</evidence>
<feature type="domain" description="Prolyl 4-hydroxylase alpha subunit Fe(2+) 2OG dioxygenase" evidence="1">
    <location>
        <begin position="144"/>
        <end position="231"/>
    </location>
</feature>
<dbReference type="RefSeq" id="WP_126620716.1">
    <property type="nucleotide sequence ID" value="NZ_JBHUCY010000051.1"/>
</dbReference>
<proteinExistence type="predicted"/>
<evidence type="ECO:0000313" key="3">
    <source>
        <dbReference type="Proteomes" id="UP000277007"/>
    </source>
</evidence>
<dbReference type="OrthoDB" id="9783171at2"/>
<protein>
    <submittedName>
        <fullName evidence="2">2OG-Fe(II) oxygenase</fullName>
    </submittedName>
</protein>
<dbReference type="EMBL" id="RXMA01000058">
    <property type="protein sequence ID" value="RTR12231.1"/>
    <property type="molecule type" value="Genomic_DNA"/>
</dbReference>